<evidence type="ECO:0000259" key="1">
    <source>
        <dbReference type="PROSITE" id="PS51208"/>
    </source>
</evidence>
<dbReference type="InterPro" id="IPR012332">
    <property type="entry name" value="Autotransporter_pectin_lyase_C"/>
</dbReference>
<name>A0AAW5K8I4_9BACT</name>
<dbReference type="InterPro" id="IPR005546">
    <property type="entry name" value="Autotransporte_beta"/>
</dbReference>
<comment type="caution">
    <text evidence="2">The sequence shown here is derived from an EMBL/GenBank/DDBJ whole genome shotgun (WGS) entry which is preliminary data.</text>
</comment>
<evidence type="ECO:0000313" key="3">
    <source>
        <dbReference type="Proteomes" id="UP001205919"/>
    </source>
</evidence>
<protein>
    <submittedName>
        <fullName evidence="2">Autotransporter outer membrane beta-barrel domain-containing protein</fullName>
    </submittedName>
</protein>
<dbReference type="Pfam" id="PF03212">
    <property type="entry name" value="Pertactin"/>
    <property type="match status" value="1"/>
</dbReference>
<dbReference type="SUPFAM" id="SSF103515">
    <property type="entry name" value="Autotransporter"/>
    <property type="match status" value="1"/>
</dbReference>
<dbReference type="SMART" id="SM00869">
    <property type="entry name" value="Autotransporter"/>
    <property type="match status" value="1"/>
</dbReference>
<keyword evidence="3" id="KW-1185">Reference proteome</keyword>
<dbReference type="Proteomes" id="UP001205919">
    <property type="component" value="Unassembled WGS sequence"/>
</dbReference>
<dbReference type="EMBL" id="JANFYT010000014">
    <property type="protein sequence ID" value="MCQ4814334.1"/>
    <property type="molecule type" value="Genomic_DNA"/>
</dbReference>
<dbReference type="Gene3D" id="2.40.128.130">
    <property type="entry name" value="Autotransporter beta-domain"/>
    <property type="match status" value="1"/>
</dbReference>
<sequence>MSAGDSVTTKNPYEHAIYCSQFMDLTLNGIKIKTFGEHATGVWGDNHNVIKVLNSHISTEDEGRGVMIMGNSSCEIADTVIDTLGNKGMGCFANRSSLSVRGIRISTNGGEAYGAAAASYSGLKADGAEVVTRGASSHAVFADVASSADVKGGRLYTEGENSHGVYANDRSFAHVSDSDIETGGDRSHGICAMKKSELRAENIKVAANGAGAAALHAAGGSSVKVDGIEVSGRRPANICTIDGGSVTVRNMKQKGDFGRLLDVKNGGKFEAVSSVLSGSVFYSGNDGLDLAFNEGGRWTGGVYCSMDVSVPDRRGVALSIDGTSSWSVGTAGENEAATWPSANHFDSIDNAGAIDFGSSGGQKIVTAIKYSGAPGSVLKMKTVIGGTGASDLLDITDSAGGTSAISVYNAANAGAERSTALVRAAGTGGLFDLADHDENRAGVKYIHAGAWKYALVKEADSSGSEWYLKRGDKLSLMGEDGLTPTGKAIAAAAFMYDTWHTEASTLTKRMGIYRDGLWKGGLWAEAALSRVDLGYDGLRGASDRRKFKTAAIGYDRRIENRGAIFWYGVMAGYGKDDIDVPFGKKELKSTYAALYGVYRRSGGLYLNALTKYNRYESKLDVTNPDGFSRRVLGLGSVNGEWGSNGTGVSLQAGKKILFSGGAGSDGWYLEPQLQFSWNRVSGADFVTNSGITVNIGSADYVRLRGGLLLGRLWQLKNGGLLDVYCDASVVRDSDTKISSVMSEGLYESSIGGTRGVYGVGCNWGCAKGKYIHLRLQHSNGKAAHEPLAVYAGLSFEI</sequence>
<dbReference type="SUPFAM" id="SSF51126">
    <property type="entry name" value="Pectin lyase-like"/>
    <property type="match status" value="1"/>
</dbReference>
<dbReference type="GO" id="GO:0019867">
    <property type="term" value="C:outer membrane"/>
    <property type="evidence" value="ECO:0007669"/>
    <property type="project" value="InterPro"/>
</dbReference>
<dbReference type="InterPro" id="IPR011050">
    <property type="entry name" value="Pectin_lyase_fold/virulence"/>
</dbReference>
<dbReference type="AlphaFoldDB" id="A0AAW5K8I4"/>
<reference evidence="2 3" key="1">
    <citation type="submission" date="2022-06" db="EMBL/GenBank/DDBJ databases">
        <title>Isolation of gut microbiota from human fecal samples.</title>
        <authorList>
            <person name="Pamer E.G."/>
            <person name="Barat B."/>
            <person name="Waligurski E."/>
            <person name="Medina S."/>
            <person name="Paddock L."/>
            <person name="Mostad J."/>
        </authorList>
    </citation>
    <scope>NUCLEOTIDE SEQUENCE [LARGE SCALE GENOMIC DNA]</scope>
    <source>
        <strain evidence="2 3">DFI.9.90</strain>
    </source>
</reference>
<dbReference type="InterPro" id="IPR004899">
    <property type="entry name" value="Pertactin_central"/>
</dbReference>
<accession>A0AAW5K8I4</accession>
<organism evidence="2 3">
    <name type="scientific">Cloacibacillus evryensis</name>
    <dbReference type="NCBI Taxonomy" id="508460"/>
    <lineage>
        <taxon>Bacteria</taxon>
        <taxon>Thermotogati</taxon>
        <taxon>Synergistota</taxon>
        <taxon>Synergistia</taxon>
        <taxon>Synergistales</taxon>
        <taxon>Synergistaceae</taxon>
        <taxon>Cloacibacillus</taxon>
    </lineage>
</organism>
<dbReference type="Gene3D" id="2.160.20.20">
    <property type="match status" value="1"/>
</dbReference>
<gene>
    <name evidence="2" type="ORF">NE630_07800</name>
</gene>
<dbReference type="Pfam" id="PF03797">
    <property type="entry name" value="Autotransporter"/>
    <property type="match status" value="1"/>
</dbReference>
<dbReference type="PROSITE" id="PS51208">
    <property type="entry name" value="AUTOTRANSPORTER"/>
    <property type="match status" value="1"/>
</dbReference>
<dbReference type="InterPro" id="IPR036709">
    <property type="entry name" value="Autotransporte_beta_dom_sf"/>
</dbReference>
<dbReference type="RefSeq" id="WP_187118644.1">
    <property type="nucleotide sequence ID" value="NZ_DBEWVB010000069.1"/>
</dbReference>
<feature type="domain" description="Autotransporter" evidence="1">
    <location>
        <begin position="515"/>
        <end position="797"/>
    </location>
</feature>
<dbReference type="InterPro" id="IPR006315">
    <property type="entry name" value="OM_autotransptr_brl_dom"/>
</dbReference>
<proteinExistence type="predicted"/>
<evidence type="ECO:0000313" key="2">
    <source>
        <dbReference type="EMBL" id="MCQ4814334.1"/>
    </source>
</evidence>
<dbReference type="NCBIfam" id="TIGR01414">
    <property type="entry name" value="autotrans_barl"/>
    <property type="match status" value="1"/>
</dbReference>